<dbReference type="RefSeq" id="WP_066337820.1">
    <property type="nucleotide sequence ID" value="NZ_LWSG01000042.1"/>
</dbReference>
<name>A0A179SPG8_9BACI</name>
<organism evidence="2 3">
    <name type="scientific">Metabacillus litoralis</name>
    <dbReference type="NCBI Taxonomy" id="152268"/>
    <lineage>
        <taxon>Bacteria</taxon>
        <taxon>Bacillati</taxon>
        <taxon>Bacillota</taxon>
        <taxon>Bacilli</taxon>
        <taxon>Bacillales</taxon>
        <taxon>Bacillaceae</taxon>
        <taxon>Metabacillus</taxon>
    </lineage>
</organism>
<dbReference type="Gene3D" id="6.10.140.1110">
    <property type="match status" value="1"/>
</dbReference>
<evidence type="ECO:0000313" key="2">
    <source>
        <dbReference type="EMBL" id="OAS83361.1"/>
    </source>
</evidence>
<evidence type="ECO:0008006" key="4">
    <source>
        <dbReference type="Google" id="ProtNLM"/>
    </source>
</evidence>
<dbReference type="InterPro" id="IPR021297">
    <property type="entry name" value="YlqD"/>
</dbReference>
<gene>
    <name evidence="2" type="ORF">A6K24_09590</name>
</gene>
<dbReference type="OrthoDB" id="2375961at2"/>
<evidence type="ECO:0000256" key="1">
    <source>
        <dbReference type="SAM" id="Coils"/>
    </source>
</evidence>
<comment type="caution">
    <text evidence="2">The sequence shown here is derived from an EMBL/GenBank/DDBJ whole genome shotgun (WGS) entry which is preliminary data.</text>
</comment>
<dbReference type="Pfam" id="PF11068">
    <property type="entry name" value="YlqD"/>
    <property type="match status" value="1"/>
</dbReference>
<reference evidence="3" key="1">
    <citation type="submission" date="2016-04" db="EMBL/GenBank/DDBJ databases">
        <authorList>
            <person name="Lyu Z."/>
            <person name="Lyu W."/>
        </authorList>
    </citation>
    <scope>NUCLEOTIDE SEQUENCE [LARGE SCALE GENOMIC DNA]</scope>
    <source>
        <strain evidence="3">C44</strain>
    </source>
</reference>
<dbReference type="AlphaFoldDB" id="A0A179SPG8"/>
<proteinExistence type="predicted"/>
<keyword evidence="3" id="KW-1185">Reference proteome</keyword>
<keyword evidence="1" id="KW-0175">Coiled coil</keyword>
<feature type="coiled-coil region" evidence="1">
    <location>
        <begin position="22"/>
        <end position="49"/>
    </location>
</feature>
<dbReference type="STRING" id="152268.A6K24_09590"/>
<evidence type="ECO:0000313" key="3">
    <source>
        <dbReference type="Proteomes" id="UP000078534"/>
    </source>
</evidence>
<sequence>MDILHRVTVKQILTETSKQALIEQFTNKKKLLEQECDQLYFQYKKVEKTSNQLATQFLKEIDKRREKIKLVEFQLQQVHTLPLGSELKEKEVEAIIEVNVGDNWNELMKERTIVIKDGIVDQIRLR</sequence>
<accession>A0A179SPG8</accession>
<dbReference type="EMBL" id="LWSG01000042">
    <property type="protein sequence ID" value="OAS83361.1"/>
    <property type="molecule type" value="Genomic_DNA"/>
</dbReference>
<dbReference type="Proteomes" id="UP000078534">
    <property type="component" value="Unassembled WGS sequence"/>
</dbReference>
<protein>
    <recommendedName>
        <fullName evidence="4">YlqD protein</fullName>
    </recommendedName>
</protein>